<keyword evidence="4" id="KW-0500">Molybdenum</keyword>
<comment type="similarity">
    <text evidence="1">Belongs to the bacterial solute-binding protein ModA family.</text>
</comment>
<dbReference type="GO" id="GO:0030973">
    <property type="term" value="F:molybdate ion binding"/>
    <property type="evidence" value="ECO:0007669"/>
    <property type="project" value="TreeGrafter"/>
</dbReference>
<evidence type="ECO:0000256" key="4">
    <source>
        <dbReference type="PIRSR" id="PIRSR004846-1"/>
    </source>
</evidence>
<dbReference type="AlphaFoldDB" id="A0A1W9KXK0"/>
<reference evidence="6 7" key="1">
    <citation type="submission" date="2017-01" db="EMBL/GenBank/DDBJ databases">
        <title>Novel large sulfur bacteria in the metagenomes of groundwater-fed chemosynthetic microbial mats in the Lake Huron basin.</title>
        <authorList>
            <person name="Sharrar A.M."/>
            <person name="Flood B.E."/>
            <person name="Bailey J.V."/>
            <person name="Jones D.S."/>
            <person name="Biddanda B."/>
            <person name="Ruberg S.A."/>
            <person name="Marcus D.N."/>
            <person name="Dick G.J."/>
        </authorList>
    </citation>
    <scope>NUCLEOTIDE SEQUENCE [LARGE SCALE GENOMIC DNA]</scope>
    <source>
        <strain evidence="6">A7</strain>
    </source>
</reference>
<dbReference type="PANTHER" id="PTHR30632:SF0">
    <property type="entry name" value="SULFATE-BINDING PROTEIN"/>
    <property type="match status" value="1"/>
</dbReference>
<evidence type="ECO:0000256" key="5">
    <source>
        <dbReference type="SAM" id="SignalP"/>
    </source>
</evidence>
<dbReference type="InterPro" id="IPR005950">
    <property type="entry name" value="ModA"/>
</dbReference>
<dbReference type="Proteomes" id="UP000192505">
    <property type="component" value="Unassembled WGS sequence"/>
</dbReference>
<organism evidence="6 7">
    <name type="scientific">Rhodoferax ferrireducens</name>
    <dbReference type="NCBI Taxonomy" id="192843"/>
    <lineage>
        <taxon>Bacteria</taxon>
        <taxon>Pseudomonadati</taxon>
        <taxon>Pseudomonadota</taxon>
        <taxon>Betaproteobacteria</taxon>
        <taxon>Burkholderiales</taxon>
        <taxon>Comamonadaceae</taxon>
        <taxon>Rhodoferax</taxon>
    </lineage>
</organism>
<name>A0A1W9KXK0_9BURK</name>
<feature type="signal peptide" evidence="5">
    <location>
        <begin position="1"/>
        <end position="22"/>
    </location>
</feature>
<keyword evidence="3 5" id="KW-0732">Signal</keyword>
<gene>
    <name evidence="6" type="ORF">BWK72_05490</name>
</gene>
<dbReference type="GO" id="GO:0015689">
    <property type="term" value="P:molybdate ion transport"/>
    <property type="evidence" value="ECO:0007669"/>
    <property type="project" value="InterPro"/>
</dbReference>
<dbReference type="InterPro" id="IPR050682">
    <property type="entry name" value="ModA/WtpA"/>
</dbReference>
<feature type="chain" id="PRO_5013230235" evidence="5">
    <location>
        <begin position="23"/>
        <end position="261"/>
    </location>
</feature>
<dbReference type="PIRSF" id="PIRSF004846">
    <property type="entry name" value="ModA"/>
    <property type="match status" value="1"/>
</dbReference>
<sequence length="261" mass="28307">MLKKIVGLGVVAMLTLTSPAQAQGSDTEMLLYCGITMVKPMTEITKLFAKREGVRILVSQGGSEDLYQSAKKTGTGDWYLPGEPSYRDKHLKEGLLGDFVNVGYNQLAMVVQKGNPKQVKSDPQEFLRKDLKVILGNAESGSVGQETKSVLDGMGIYPSVVKASVFLAPDSRSLMNAMKKGDGDLTLSWRASVFFGDLSTKLDVIDLSPKVAKPQALLLNLLKSSKNPELARKFMAMAASEEGQAIFRTHGFLDNKTSVAN</sequence>
<dbReference type="SUPFAM" id="SSF53850">
    <property type="entry name" value="Periplasmic binding protein-like II"/>
    <property type="match status" value="1"/>
</dbReference>
<comment type="caution">
    <text evidence="6">The sequence shown here is derived from an EMBL/GenBank/DDBJ whole genome shotgun (WGS) entry which is preliminary data.</text>
</comment>
<dbReference type="GO" id="GO:0046872">
    <property type="term" value="F:metal ion binding"/>
    <property type="evidence" value="ECO:0007669"/>
    <property type="project" value="UniProtKB-KW"/>
</dbReference>
<protein>
    <submittedName>
        <fullName evidence="6">Molybdenum ABC transporter substrate-binding protein</fullName>
    </submittedName>
</protein>
<evidence type="ECO:0000256" key="1">
    <source>
        <dbReference type="ARBA" id="ARBA00009175"/>
    </source>
</evidence>
<evidence type="ECO:0000256" key="2">
    <source>
        <dbReference type="ARBA" id="ARBA00022723"/>
    </source>
</evidence>
<dbReference type="Gene3D" id="3.40.190.10">
    <property type="entry name" value="Periplasmic binding protein-like II"/>
    <property type="match status" value="2"/>
</dbReference>
<dbReference type="Pfam" id="PF13531">
    <property type="entry name" value="SBP_bac_11"/>
    <property type="match status" value="1"/>
</dbReference>
<dbReference type="PANTHER" id="PTHR30632">
    <property type="entry name" value="MOLYBDATE-BINDING PERIPLASMIC PROTEIN"/>
    <property type="match status" value="1"/>
</dbReference>
<evidence type="ECO:0000256" key="3">
    <source>
        <dbReference type="ARBA" id="ARBA00022729"/>
    </source>
</evidence>
<feature type="binding site" evidence="4">
    <location>
        <position position="63"/>
    </location>
    <ligand>
        <name>molybdate</name>
        <dbReference type="ChEBI" id="CHEBI:36264"/>
    </ligand>
</feature>
<dbReference type="EMBL" id="MTEI01000002">
    <property type="protein sequence ID" value="OQW89380.1"/>
    <property type="molecule type" value="Genomic_DNA"/>
</dbReference>
<accession>A0A1W9KXK0</accession>
<evidence type="ECO:0000313" key="6">
    <source>
        <dbReference type="EMBL" id="OQW89380.1"/>
    </source>
</evidence>
<evidence type="ECO:0000313" key="7">
    <source>
        <dbReference type="Proteomes" id="UP000192505"/>
    </source>
</evidence>
<proteinExistence type="inferred from homology"/>
<keyword evidence="2 4" id="KW-0479">Metal-binding</keyword>